<dbReference type="InterPro" id="IPR012341">
    <property type="entry name" value="6hp_glycosidase-like_sf"/>
</dbReference>
<name>A0ABT5TE16_9RHOB</name>
<dbReference type="InterPro" id="IPR010819">
    <property type="entry name" value="AGE/CE"/>
</dbReference>
<keyword evidence="4" id="KW-1185">Reference proteome</keyword>
<protein>
    <submittedName>
        <fullName evidence="3">AGE family epimerase/isomerase</fullName>
    </submittedName>
</protein>
<organism evidence="3 4">
    <name type="scientific">Roseinatronobacter alkalisoli</name>
    <dbReference type="NCBI Taxonomy" id="3028235"/>
    <lineage>
        <taxon>Bacteria</taxon>
        <taxon>Pseudomonadati</taxon>
        <taxon>Pseudomonadota</taxon>
        <taxon>Alphaproteobacteria</taxon>
        <taxon>Rhodobacterales</taxon>
        <taxon>Paracoccaceae</taxon>
        <taxon>Roseinatronobacter</taxon>
    </lineage>
</organism>
<dbReference type="EMBL" id="JAQZSM010000031">
    <property type="protein sequence ID" value="MDD7973344.1"/>
    <property type="molecule type" value="Genomic_DNA"/>
</dbReference>
<comment type="similarity">
    <text evidence="1">Belongs to the N-acylglucosamine 2-epimerase family.</text>
</comment>
<reference evidence="3" key="1">
    <citation type="submission" date="2023-02" db="EMBL/GenBank/DDBJ databases">
        <title>Description of Roseinatronobacter alkalisoli sp. nov., an alkaliphilic bacerium isolated from soda soil.</title>
        <authorList>
            <person name="Wei W."/>
        </authorList>
    </citation>
    <scope>NUCLEOTIDE SEQUENCE</scope>
    <source>
        <strain evidence="3">HJB301</strain>
    </source>
</reference>
<sequence length="417" mass="47368">MNTWTGTAAPRMITRPFHRKWLMNQADALLGFYRQAYNPAGGFFTLDKEGRSIGHTPRGTGTLRELHDTCRMTHCYAAAHLLGHPSGAAMLDHGMQFIRSHHRDPDAGGYFASVDDDGPVRADKLAYGHAFVLLAAASAGAAGHPDARWLFDDILNVIRTRFWQDVMTEQYDRNWTAPDGYRGMNSNMHTLEALLAAYDIWPDDSLRTMALAIADLFINTHARAEGWVIPEHYNTAWQIDRHYEGDPMFRPAGTTPGHALEWSRLLMQLWIIDGRKQDWMPEAARHLFQNAVTFGWASDRGAFHYTLDWDNTPLRRANYWWPVAEGVAAAHVLGSLLDDDLYEDWYRRCWRTLDARFIDHKQGGWWHEIDADGQPEECVFKGKPDIYHALQACLIPLVSPHRSMNAGLMVCPDPAGT</sequence>
<dbReference type="InterPro" id="IPR008928">
    <property type="entry name" value="6-hairpin_glycosidase_sf"/>
</dbReference>
<dbReference type="PANTHER" id="PTHR15108">
    <property type="entry name" value="N-ACYLGLUCOSAMINE-2-EPIMERASE"/>
    <property type="match status" value="1"/>
</dbReference>
<dbReference type="RefSeq" id="WP_274354014.1">
    <property type="nucleotide sequence ID" value="NZ_JAQZSM010000031.1"/>
</dbReference>
<evidence type="ECO:0000313" key="3">
    <source>
        <dbReference type="EMBL" id="MDD7973344.1"/>
    </source>
</evidence>
<evidence type="ECO:0000313" key="4">
    <source>
        <dbReference type="Proteomes" id="UP001431784"/>
    </source>
</evidence>
<dbReference type="Gene3D" id="1.50.10.10">
    <property type="match status" value="1"/>
</dbReference>
<dbReference type="SUPFAM" id="SSF48208">
    <property type="entry name" value="Six-hairpin glycosidases"/>
    <property type="match status" value="1"/>
</dbReference>
<comment type="caution">
    <text evidence="3">The sequence shown here is derived from an EMBL/GenBank/DDBJ whole genome shotgun (WGS) entry which is preliminary data.</text>
</comment>
<proteinExistence type="inferred from homology"/>
<gene>
    <name evidence="3" type="ORF">PUT78_19915</name>
</gene>
<evidence type="ECO:0000256" key="2">
    <source>
        <dbReference type="ARBA" id="ARBA00023235"/>
    </source>
</evidence>
<dbReference type="Pfam" id="PF07221">
    <property type="entry name" value="GlcNAc_2-epim"/>
    <property type="match status" value="1"/>
</dbReference>
<evidence type="ECO:0000256" key="1">
    <source>
        <dbReference type="ARBA" id="ARBA00008558"/>
    </source>
</evidence>
<dbReference type="Proteomes" id="UP001431784">
    <property type="component" value="Unassembled WGS sequence"/>
</dbReference>
<keyword evidence="2" id="KW-0413">Isomerase</keyword>
<accession>A0ABT5TE16</accession>